<dbReference type="Proteomes" id="UP000326944">
    <property type="component" value="Chromosome"/>
</dbReference>
<dbReference type="AlphaFoldDB" id="A0A5P8P209"/>
<evidence type="ECO:0000313" key="1">
    <source>
        <dbReference type="EMBL" id="QFR49762.1"/>
    </source>
</evidence>
<organism evidence="1 2">
    <name type="scientific">Sulfurimonas lithotrophica</name>
    <dbReference type="NCBI Taxonomy" id="2590022"/>
    <lineage>
        <taxon>Bacteria</taxon>
        <taxon>Pseudomonadati</taxon>
        <taxon>Campylobacterota</taxon>
        <taxon>Epsilonproteobacteria</taxon>
        <taxon>Campylobacterales</taxon>
        <taxon>Sulfurimonadaceae</taxon>
        <taxon>Sulfurimonas</taxon>
    </lineage>
</organism>
<gene>
    <name evidence="1" type="ORF">FJR48_08480</name>
</gene>
<sequence>MRKKRNIINLYKDKNINSVKYVISIENEEDLDQFWDFLNSNIDSNRYIHIFIELLYNFTHTYILKDEAKFFEIIIEENDSNIYFTIWNKKVIKSLDSYFSKSSLKYKYDNKKLTIKLKKEVSKKLIQKIEQDHIEIEKKLNSPTFKPSKPNTNSNFIKPYNFIDDEDLNDIIRINDDLHDILYRGKKLGITEDILIELRSSLSMFLLNIKYYKQVSEFSKTIDSFLVLLIQNTDKFLTNNKKKITLIEKLINNIDTWINRLFVNGGKELYFLDKVMHEDYLMLQEMVYSKKKS</sequence>
<dbReference type="EMBL" id="CP043617">
    <property type="protein sequence ID" value="QFR49762.1"/>
    <property type="molecule type" value="Genomic_DNA"/>
</dbReference>
<name>A0A5P8P209_9BACT</name>
<dbReference type="KEGG" id="sulg:FJR48_08480"/>
<reference evidence="1 2" key="1">
    <citation type="submission" date="2019-09" db="EMBL/GenBank/DDBJ databases">
        <title>Sulfurimonas gotlandica sp. nov., a chemoautotrophic and psychrotolerant epsilonproteobacterium isolated from a pelagic redoxcline, and an emended description of the genus Sulfurimonas.</title>
        <authorList>
            <person name="Wang S."/>
            <person name="Jiang L."/>
            <person name="Shao S."/>
        </authorList>
    </citation>
    <scope>NUCLEOTIDE SEQUENCE [LARGE SCALE GENOMIC DNA]</scope>
    <source>
        <strain evidence="1 2">GYSZ_1</strain>
    </source>
</reference>
<evidence type="ECO:0000313" key="2">
    <source>
        <dbReference type="Proteomes" id="UP000326944"/>
    </source>
</evidence>
<dbReference type="RefSeq" id="WP_152307709.1">
    <property type="nucleotide sequence ID" value="NZ_CP043617.1"/>
</dbReference>
<accession>A0A5P8P209</accession>
<protein>
    <submittedName>
        <fullName evidence="1">Uncharacterized protein</fullName>
    </submittedName>
</protein>
<keyword evidence="2" id="KW-1185">Reference proteome</keyword>
<proteinExistence type="predicted"/>